<dbReference type="InterPro" id="IPR029063">
    <property type="entry name" value="SAM-dependent_MTases_sf"/>
</dbReference>
<dbReference type="PANTHER" id="PTHR43619:SF2">
    <property type="entry name" value="S-ADENOSYL-L-METHIONINE-DEPENDENT METHYLTRANSFERASES SUPERFAMILY PROTEIN"/>
    <property type="match status" value="1"/>
</dbReference>
<comment type="caution">
    <text evidence="5">The sequence shown here is derived from an EMBL/GenBank/DDBJ whole genome shotgun (WGS) entry which is preliminary data.</text>
</comment>
<name>A0A8J5XZ78_DIALT</name>
<evidence type="ECO:0000256" key="3">
    <source>
        <dbReference type="ARBA" id="ARBA00022679"/>
    </source>
</evidence>
<keyword evidence="3" id="KW-0808">Transferase</keyword>
<proteinExistence type="inferred from homology"/>
<evidence type="ECO:0000256" key="2">
    <source>
        <dbReference type="ARBA" id="ARBA00022603"/>
    </source>
</evidence>
<accession>A0A8J5XZ78</accession>
<dbReference type="GO" id="GO:0008168">
    <property type="term" value="F:methyltransferase activity"/>
    <property type="evidence" value="ECO:0007669"/>
    <property type="project" value="UniProtKB-KW"/>
</dbReference>
<keyword evidence="4" id="KW-0812">Transmembrane</keyword>
<dbReference type="NCBIfam" id="TIGR00027">
    <property type="entry name" value="mthyl_TIGR00027"/>
    <property type="match status" value="1"/>
</dbReference>
<evidence type="ECO:0008006" key="7">
    <source>
        <dbReference type="Google" id="ProtNLM"/>
    </source>
</evidence>
<keyword evidence="4" id="KW-0472">Membrane</keyword>
<dbReference type="SUPFAM" id="SSF53335">
    <property type="entry name" value="S-adenosyl-L-methionine-dependent methyltransferases"/>
    <property type="match status" value="1"/>
</dbReference>
<dbReference type="Pfam" id="PF04072">
    <property type="entry name" value="LCM"/>
    <property type="match status" value="1"/>
</dbReference>
<dbReference type="AlphaFoldDB" id="A0A8J5XZ78"/>
<dbReference type="Gene3D" id="3.40.50.150">
    <property type="entry name" value="Vaccinia Virus protein VP39"/>
    <property type="match status" value="1"/>
</dbReference>
<protein>
    <recommendedName>
        <fullName evidence="7">S-adenosyl-L-methionine-dependent methyltransferase</fullName>
    </recommendedName>
</protein>
<sequence length="339" mass="36564">MSHLLVDALLRIGGVGDMSLPKSAGSFVRVALGLVLVALSLPVTLCGQIALYFATRRAFPGLKNTAFKIVAVRAELSRMGLRADPLSEALLRSLPWASPLVCRAAFGYLQLISAFGIRWHKYPLAGADLHNVPWRDVVALRTQLIDATLRESDATQLVILGAGFDTRALLPLSSMARRFEVDFPPTQAAKRAAVAAAGIDQDGAVTFVAVDFNKDSWLDKLVEAGFDPKQKAVFVWEGVTYYLTPEAVSSTVRLIAQCCSGTTVVLDYFTQELVRAELFPFISRALRAAGEPLLFGLGEAADDDAQRAWTEEHGLELKKHLPGGSKGARWGGVLSATVA</sequence>
<dbReference type="EMBL" id="JAGTXO010000004">
    <property type="protein sequence ID" value="KAG8468220.1"/>
    <property type="molecule type" value="Genomic_DNA"/>
</dbReference>
<dbReference type="Proteomes" id="UP000751190">
    <property type="component" value="Unassembled WGS sequence"/>
</dbReference>
<evidence type="ECO:0000256" key="1">
    <source>
        <dbReference type="ARBA" id="ARBA00008138"/>
    </source>
</evidence>
<keyword evidence="4" id="KW-1133">Transmembrane helix</keyword>
<evidence type="ECO:0000256" key="4">
    <source>
        <dbReference type="SAM" id="Phobius"/>
    </source>
</evidence>
<organism evidence="5 6">
    <name type="scientific">Diacronema lutheri</name>
    <name type="common">Unicellular marine alga</name>
    <name type="synonym">Monochrysis lutheri</name>
    <dbReference type="NCBI Taxonomy" id="2081491"/>
    <lineage>
        <taxon>Eukaryota</taxon>
        <taxon>Haptista</taxon>
        <taxon>Haptophyta</taxon>
        <taxon>Pavlovophyceae</taxon>
        <taxon>Pavlovales</taxon>
        <taxon>Pavlovaceae</taxon>
        <taxon>Diacronema</taxon>
    </lineage>
</organism>
<evidence type="ECO:0000313" key="5">
    <source>
        <dbReference type="EMBL" id="KAG8468220.1"/>
    </source>
</evidence>
<dbReference type="InterPro" id="IPR007213">
    <property type="entry name" value="Ppm1/Ppm2/Tcmp"/>
</dbReference>
<dbReference type="InterPro" id="IPR011610">
    <property type="entry name" value="SAM_mthyl_Trfase_ML2640-like"/>
</dbReference>
<feature type="transmembrane region" description="Helical" evidence="4">
    <location>
        <begin position="27"/>
        <end position="54"/>
    </location>
</feature>
<dbReference type="OMA" id="NETFRHT"/>
<reference evidence="5" key="1">
    <citation type="submission" date="2021-05" db="EMBL/GenBank/DDBJ databases">
        <title>The genome of the haptophyte Pavlova lutheri (Diacronema luteri, Pavlovales) - a model for lipid biosynthesis in eukaryotic algae.</title>
        <authorList>
            <person name="Hulatt C.J."/>
            <person name="Posewitz M.C."/>
        </authorList>
    </citation>
    <scope>NUCLEOTIDE SEQUENCE</scope>
    <source>
        <strain evidence="5">NIVA-4/92</strain>
    </source>
</reference>
<dbReference type="PANTHER" id="PTHR43619">
    <property type="entry name" value="S-ADENOSYL-L-METHIONINE-DEPENDENT METHYLTRANSFERASE YKTD-RELATED"/>
    <property type="match status" value="1"/>
</dbReference>
<keyword evidence="2" id="KW-0489">Methyltransferase</keyword>
<dbReference type="OrthoDB" id="2162516at2759"/>
<gene>
    <name evidence="5" type="ORF">KFE25_013303</name>
</gene>
<keyword evidence="6" id="KW-1185">Reference proteome</keyword>
<dbReference type="GO" id="GO:0032259">
    <property type="term" value="P:methylation"/>
    <property type="evidence" value="ECO:0007669"/>
    <property type="project" value="UniProtKB-KW"/>
</dbReference>
<evidence type="ECO:0000313" key="6">
    <source>
        <dbReference type="Proteomes" id="UP000751190"/>
    </source>
</evidence>
<comment type="similarity">
    <text evidence="1">Belongs to the UPF0677 family.</text>
</comment>